<evidence type="ECO:0000259" key="3">
    <source>
        <dbReference type="Pfam" id="PF02129"/>
    </source>
</evidence>
<dbReference type="Pfam" id="PF02129">
    <property type="entry name" value="Peptidase_S15"/>
    <property type="match status" value="1"/>
</dbReference>
<comment type="caution">
    <text evidence="4">The sequence shown here is derived from an EMBL/GenBank/DDBJ whole genome shotgun (WGS) entry which is preliminary data.</text>
</comment>
<dbReference type="EMBL" id="JAPMXC010000010">
    <property type="protein sequence ID" value="MCY0389065.1"/>
    <property type="molecule type" value="Genomic_DNA"/>
</dbReference>
<feature type="chain" id="PRO_5045209608" evidence="2">
    <location>
        <begin position="29"/>
        <end position="386"/>
    </location>
</feature>
<feature type="signal peptide" evidence="2">
    <location>
        <begin position="1"/>
        <end position="28"/>
    </location>
</feature>
<gene>
    <name evidence="4" type="ORF">OVY01_18080</name>
</gene>
<keyword evidence="1" id="KW-0378">Hydrolase</keyword>
<reference evidence="4" key="1">
    <citation type="submission" date="2022-11" db="EMBL/GenBank/DDBJ databases">
        <title>Robbsia betulipollinis sp. nov., isolated from pollen of birch (Betula pendula).</title>
        <authorList>
            <person name="Shi H."/>
            <person name="Ambika Manirajan B."/>
            <person name="Ratering S."/>
            <person name="Geissler-Plaum R."/>
            <person name="Schnell S."/>
        </authorList>
    </citation>
    <scope>NUCLEOTIDE SEQUENCE</scope>
    <source>
        <strain evidence="4">Bb-Pol-6</strain>
    </source>
</reference>
<dbReference type="InterPro" id="IPR050261">
    <property type="entry name" value="FrsA_esterase"/>
</dbReference>
<evidence type="ECO:0000313" key="5">
    <source>
        <dbReference type="Proteomes" id="UP001082899"/>
    </source>
</evidence>
<dbReference type="InterPro" id="IPR029058">
    <property type="entry name" value="AB_hydrolase_fold"/>
</dbReference>
<dbReference type="InterPro" id="IPR000383">
    <property type="entry name" value="Xaa-Pro-like_dom"/>
</dbReference>
<dbReference type="PANTHER" id="PTHR22946">
    <property type="entry name" value="DIENELACTONE HYDROLASE DOMAIN-CONTAINING PROTEIN-RELATED"/>
    <property type="match status" value="1"/>
</dbReference>
<accession>A0ABT3ZR95</accession>
<sequence>MSIGRTLALIALIVLTALALPPFAPARAAPGMATASTTSAPDMNETVVMIPGEGAGAAALETTLFTPDGKGPFPVVIFNHGKERGDPHRQARSRPLAFAREFVRRGYMVVAPNRRGFARSGGIYTEQSCAIDANGLEQAADIAATVRYVAHLANADASRIVIAGASQGGLATLAYGVQPVAGVRGLINFVGGLHQDSCVQWQQAMIDAFRDYGQRSRLPTLWFYGDNDLFWPQALAQHLLTVYREGGGLATMMDFGNYKDNAHRLVGDRDAVPIWWPAVENFLVALHLPVAPRHPVAQTLRPPATGYAPLDAVAAVPYLDDDGREGYAAFLQQYPSRAFAVSASGAWSWAEGGDDPTAVALDNCQRNSHEPCRLYAVDFDVVWNAH</sequence>
<evidence type="ECO:0000256" key="1">
    <source>
        <dbReference type="ARBA" id="ARBA00022801"/>
    </source>
</evidence>
<dbReference type="PANTHER" id="PTHR22946:SF9">
    <property type="entry name" value="POLYKETIDE TRANSFERASE AF380"/>
    <property type="match status" value="1"/>
</dbReference>
<dbReference type="SUPFAM" id="SSF53474">
    <property type="entry name" value="alpha/beta-Hydrolases"/>
    <property type="match status" value="1"/>
</dbReference>
<name>A0ABT3ZR95_9BURK</name>
<proteinExistence type="predicted"/>
<protein>
    <submittedName>
        <fullName evidence="4">Prolyl oligopeptidase family serine peptidase</fullName>
    </submittedName>
</protein>
<evidence type="ECO:0000256" key="2">
    <source>
        <dbReference type="SAM" id="SignalP"/>
    </source>
</evidence>
<evidence type="ECO:0000313" key="4">
    <source>
        <dbReference type="EMBL" id="MCY0389065.1"/>
    </source>
</evidence>
<keyword evidence="2" id="KW-0732">Signal</keyword>
<keyword evidence="5" id="KW-1185">Reference proteome</keyword>
<dbReference type="RefSeq" id="WP_267848964.1">
    <property type="nucleotide sequence ID" value="NZ_JAPMXC010000010.1"/>
</dbReference>
<dbReference type="Proteomes" id="UP001082899">
    <property type="component" value="Unassembled WGS sequence"/>
</dbReference>
<feature type="domain" description="Xaa-Pro dipeptidyl-peptidase-like" evidence="3">
    <location>
        <begin position="59"/>
        <end position="185"/>
    </location>
</feature>
<organism evidence="4 5">
    <name type="scientific">Robbsia betulipollinis</name>
    <dbReference type="NCBI Taxonomy" id="2981849"/>
    <lineage>
        <taxon>Bacteria</taxon>
        <taxon>Pseudomonadati</taxon>
        <taxon>Pseudomonadota</taxon>
        <taxon>Betaproteobacteria</taxon>
        <taxon>Burkholderiales</taxon>
        <taxon>Burkholderiaceae</taxon>
        <taxon>Robbsia</taxon>
    </lineage>
</organism>
<dbReference type="Gene3D" id="3.40.50.1820">
    <property type="entry name" value="alpha/beta hydrolase"/>
    <property type="match status" value="1"/>
</dbReference>